<dbReference type="PROSITE" id="PS01309">
    <property type="entry name" value="UPF0057"/>
    <property type="match status" value="1"/>
</dbReference>
<evidence type="ECO:0000256" key="4">
    <source>
        <dbReference type="ARBA" id="ARBA00022989"/>
    </source>
</evidence>
<proteinExistence type="inferred from homology"/>
<evidence type="ECO:0000313" key="7">
    <source>
        <dbReference type="EMBL" id="KAI1717436.1"/>
    </source>
</evidence>
<evidence type="ECO:0000256" key="3">
    <source>
        <dbReference type="ARBA" id="ARBA00022692"/>
    </source>
</evidence>
<dbReference type="GO" id="GO:0016020">
    <property type="term" value="C:membrane"/>
    <property type="evidence" value="ECO:0007669"/>
    <property type="project" value="UniProtKB-SubCell"/>
</dbReference>
<dbReference type="PANTHER" id="PTHR21659">
    <property type="entry name" value="HYDROPHOBIC PROTEIN RCI2 LOW TEMPERATURE AND SALT RESPONSIVE PROTEIN LTI6 -RELATED"/>
    <property type="match status" value="1"/>
</dbReference>
<dbReference type="Proteomes" id="UP001201812">
    <property type="component" value="Unassembled WGS sequence"/>
</dbReference>
<keyword evidence="4 6" id="KW-1133">Transmembrane helix</keyword>
<sequence>MIFEDELDLLGFNEEENDNNQAQPRQFRERQYFELENFTERFRLTREQVQQLVDEIGDLIGPNSHMVRYDVELQTYSKSEMPLTCSDCPKIFCSLLLPPIGVWMEKGCSIHLLINILLTICGYIPGIIHAIFIIFYY</sequence>
<keyword evidence="8" id="KW-1185">Reference proteome</keyword>
<comment type="similarity">
    <text evidence="2">Belongs to the UPF0057 (PMP3) family.</text>
</comment>
<accession>A0AAD4R8Z4</accession>
<evidence type="ECO:0000313" key="8">
    <source>
        <dbReference type="Proteomes" id="UP001201812"/>
    </source>
</evidence>
<dbReference type="Pfam" id="PF01679">
    <property type="entry name" value="Pmp3"/>
    <property type="match status" value="1"/>
</dbReference>
<comment type="caution">
    <text evidence="7">The sequence shown here is derived from an EMBL/GenBank/DDBJ whole genome shotgun (WGS) entry which is preliminary data.</text>
</comment>
<reference evidence="7" key="1">
    <citation type="submission" date="2022-01" db="EMBL/GenBank/DDBJ databases">
        <title>Genome Sequence Resource for Two Populations of Ditylenchus destructor, the Migratory Endoparasitic Phytonematode.</title>
        <authorList>
            <person name="Zhang H."/>
            <person name="Lin R."/>
            <person name="Xie B."/>
        </authorList>
    </citation>
    <scope>NUCLEOTIDE SEQUENCE</scope>
    <source>
        <strain evidence="7">BazhouSP</strain>
    </source>
</reference>
<evidence type="ECO:0000256" key="6">
    <source>
        <dbReference type="SAM" id="Phobius"/>
    </source>
</evidence>
<dbReference type="InterPro" id="IPR000612">
    <property type="entry name" value="PMP3"/>
</dbReference>
<feature type="transmembrane region" description="Helical" evidence="6">
    <location>
        <begin position="112"/>
        <end position="136"/>
    </location>
</feature>
<name>A0AAD4R8Z4_9BILA</name>
<gene>
    <name evidence="7" type="ORF">DdX_07184</name>
</gene>
<protein>
    <submittedName>
        <fullName evidence="7">Proteolipid membrane potential modulator domain-containing protein</fullName>
    </submittedName>
</protein>
<evidence type="ECO:0000256" key="1">
    <source>
        <dbReference type="ARBA" id="ARBA00004370"/>
    </source>
</evidence>
<dbReference type="EMBL" id="JAKKPZ010000009">
    <property type="protein sequence ID" value="KAI1717436.1"/>
    <property type="molecule type" value="Genomic_DNA"/>
</dbReference>
<comment type="subcellular location">
    <subcellularLocation>
        <location evidence="1">Membrane</location>
    </subcellularLocation>
</comment>
<evidence type="ECO:0000256" key="2">
    <source>
        <dbReference type="ARBA" id="ARBA00009530"/>
    </source>
</evidence>
<organism evidence="7 8">
    <name type="scientific">Ditylenchus destructor</name>
    <dbReference type="NCBI Taxonomy" id="166010"/>
    <lineage>
        <taxon>Eukaryota</taxon>
        <taxon>Metazoa</taxon>
        <taxon>Ecdysozoa</taxon>
        <taxon>Nematoda</taxon>
        <taxon>Chromadorea</taxon>
        <taxon>Rhabditida</taxon>
        <taxon>Tylenchina</taxon>
        <taxon>Tylenchomorpha</taxon>
        <taxon>Sphaerularioidea</taxon>
        <taxon>Anguinidae</taxon>
        <taxon>Anguininae</taxon>
        <taxon>Ditylenchus</taxon>
    </lineage>
</organism>
<keyword evidence="5 6" id="KW-0472">Membrane</keyword>
<dbReference type="AlphaFoldDB" id="A0AAD4R8Z4"/>
<evidence type="ECO:0000256" key="5">
    <source>
        <dbReference type="ARBA" id="ARBA00023136"/>
    </source>
</evidence>
<keyword evidence="3 6" id="KW-0812">Transmembrane</keyword>
<dbReference type="PANTHER" id="PTHR21659:SF105">
    <property type="entry name" value="PLASMA MEMBRANE PROTEOLIPID 3-RELATED"/>
    <property type="match status" value="1"/>
</dbReference>